<dbReference type="InterPro" id="IPR022813">
    <property type="entry name" value="SecD/SecF_arch_bac"/>
</dbReference>
<gene>
    <name evidence="10" type="ORF">AWC31_12835</name>
</gene>
<evidence type="ECO:0000256" key="7">
    <source>
        <dbReference type="ARBA" id="ARBA00023136"/>
    </source>
</evidence>
<evidence type="ECO:0000256" key="5">
    <source>
        <dbReference type="ARBA" id="ARBA00022989"/>
    </source>
</evidence>
<evidence type="ECO:0000256" key="2">
    <source>
        <dbReference type="ARBA" id="ARBA00022475"/>
    </source>
</evidence>
<evidence type="ECO:0000313" key="10">
    <source>
        <dbReference type="EMBL" id="ORX18840.1"/>
    </source>
</evidence>
<evidence type="ECO:0000256" key="1">
    <source>
        <dbReference type="ARBA" id="ARBA00022448"/>
    </source>
</evidence>
<evidence type="ECO:0000313" key="11">
    <source>
        <dbReference type="Proteomes" id="UP000193964"/>
    </source>
</evidence>
<keyword evidence="5 8" id="KW-1133">Transmembrane helix</keyword>
<reference evidence="10 11" key="1">
    <citation type="submission" date="2016-01" db="EMBL/GenBank/DDBJ databases">
        <title>The new phylogeny of the genus Mycobacterium.</title>
        <authorList>
            <person name="Tarcisio F."/>
            <person name="Conor M."/>
            <person name="Antonella G."/>
            <person name="Elisabetta G."/>
            <person name="Giulia F.S."/>
            <person name="Sara T."/>
            <person name="Anna F."/>
            <person name="Clotilde B."/>
            <person name="Roberto B."/>
            <person name="Veronica D.S."/>
            <person name="Fabio R."/>
            <person name="Monica P."/>
            <person name="Olivier J."/>
            <person name="Enrico T."/>
            <person name="Nicola S."/>
        </authorList>
    </citation>
    <scope>NUCLEOTIDE SEQUENCE [LARGE SCALE GENOMIC DNA]</scope>
    <source>
        <strain evidence="10 11">ATCC 700010</strain>
    </source>
</reference>
<organism evidence="10 11">
    <name type="scientific">Mycolicibacterium wolinskyi</name>
    <dbReference type="NCBI Taxonomy" id="59750"/>
    <lineage>
        <taxon>Bacteria</taxon>
        <taxon>Bacillati</taxon>
        <taxon>Actinomycetota</taxon>
        <taxon>Actinomycetes</taxon>
        <taxon>Mycobacteriales</taxon>
        <taxon>Mycobacteriaceae</taxon>
        <taxon>Mycolicibacterium</taxon>
    </lineage>
</organism>
<name>A0A1X2FK56_9MYCO</name>
<accession>A0A1X2FK56</accession>
<dbReference type="Pfam" id="PF22599">
    <property type="entry name" value="SecDF_P1_head"/>
    <property type="match status" value="1"/>
</dbReference>
<dbReference type="Gene3D" id="3.30.1360.200">
    <property type="match status" value="1"/>
</dbReference>
<evidence type="ECO:0000259" key="9">
    <source>
        <dbReference type="Pfam" id="PF22599"/>
    </source>
</evidence>
<keyword evidence="4" id="KW-0653">Protein transport</keyword>
<dbReference type="Gene3D" id="3.30.70.3400">
    <property type="match status" value="1"/>
</dbReference>
<dbReference type="PANTHER" id="PTHR30081:SF1">
    <property type="entry name" value="PROTEIN TRANSLOCASE SUBUNIT SECD"/>
    <property type="match status" value="1"/>
</dbReference>
<evidence type="ECO:0000256" key="8">
    <source>
        <dbReference type="SAM" id="Phobius"/>
    </source>
</evidence>
<dbReference type="PANTHER" id="PTHR30081">
    <property type="entry name" value="PROTEIN-EXPORT MEMBRANE PROTEIN SEC"/>
    <property type="match status" value="1"/>
</dbReference>
<dbReference type="AlphaFoldDB" id="A0A1X2FK56"/>
<keyword evidence="1" id="KW-0813">Transport</keyword>
<feature type="transmembrane region" description="Helical" evidence="8">
    <location>
        <begin position="307"/>
        <end position="328"/>
    </location>
</feature>
<feature type="domain" description="SecDF P1 head subdomain" evidence="9">
    <location>
        <begin position="179"/>
        <end position="284"/>
    </location>
</feature>
<dbReference type="GO" id="GO:0015031">
    <property type="term" value="P:protein transport"/>
    <property type="evidence" value="ECO:0007669"/>
    <property type="project" value="UniProtKB-KW"/>
</dbReference>
<keyword evidence="3 8" id="KW-0812">Transmembrane</keyword>
<evidence type="ECO:0000256" key="4">
    <source>
        <dbReference type="ARBA" id="ARBA00022927"/>
    </source>
</evidence>
<evidence type="ECO:0000256" key="6">
    <source>
        <dbReference type="ARBA" id="ARBA00023010"/>
    </source>
</evidence>
<protein>
    <recommendedName>
        <fullName evidence="9">SecDF P1 head subdomain domain-containing protein</fullName>
    </recommendedName>
</protein>
<keyword evidence="2" id="KW-1003">Cell membrane</keyword>
<keyword evidence="6" id="KW-0811">Translocation</keyword>
<sequence length="344" mass="36665">MVLVLMVLVLGYLLVVFLTKGVWEAREGTRLTFAMQTQDGGPPSPDAIARVPQIVEERLNTLGMSGARTAASGESVEVTVPGRDLNTDDIRDVFATGQLFVRPVIHAMAVEDPKTPAPATTPPAPGNAQKIADEKQLRQSTDESIQILSLQFQSTRCAEHDVLAGHDDPNLPLVTCSADGRTVYLLDKSVLGGDQIRHAESDRDSASGEYVVDVEFDESAARDWAEFTAANVGTQTAFTLDTRVVSAPEIMEAIPGGRTQITGNFDADSAREVASLLTSGSLPVTLTYESSAPETLPPTMFLTSVRAAVIAAGIALAILVLGAAVYLLRRRPGPPVRVQNRAGF</sequence>
<dbReference type="Proteomes" id="UP000193964">
    <property type="component" value="Unassembled WGS sequence"/>
</dbReference>
<dbReference type="EMBL" id="LQQA01000004">
    <property type="protein sequence ID" value="ORX18840.1"/>
    <property type="molecule type" value="Genomic_DNA"/>
</dbReference>
<dbReference type="GO" id="GO:0005886">
    <property type="term" value="C:plasma membrane"/>
    <property type="evidence" value="ECO:0007669"/>
    <property type="project" value="TreeGrafter"/>
</dbReference>
<keyword evidence="7 8" id="KW-0472">Membrane</keyword>
<comment type="caution">
    <text evidence="10">The sequence shown here is derived from an EMBL/GenBank/DDBJ whole genome shotgun (WGS) entry which is preliminary data.</text>
</comment>
<proteinExistence type="predicted"/>
<evidence type="ECO:0000256" key="3">
    <source>
        <dbReference type="ARBA" id="ARBA00022692"/>
    </source>
</evidence>
<dbReference type="InterPro" id="IPR054384">
    <property type="entry name" value="SecDF_P1_head"/>
</dbReference>